<accession>A0A1H2PR81</accession>
<dbReference type="OrthoDB" id="9759959at2"/>
<evidence type="ECO:0000259" key="3">
    <source>
        <dbReference type="Pfam" id="PF22422"/>
    </source>
</evidence>
<dbReference type="STRING" id="1770053.SAMN05216551_107236"/>
<evidence type="ECO:0000259" key="2">
    <source>
        <dbReference type="Pfam" id="PF14742"/>
    </source>
</evidence>
<keyword evidence="5" id="KW-1185">Reference proteome</keyword>
<protein>
    <submittedName>
        <fullName evidence="4">Glycogen debranching enzyme (Alpha-1,6-glucosidase)</fullName>
    </submittedName>
</protein>
<reference evidence="5" key="1">
    <citation type="submission" date="2016-09" db="EMBL/GenBank/DDBJ databases">
        <authorList>
            <person name="Varghese N."/>
            <person name="Submissions S."/>
        </authorList>
    </citation>
    <scope>NUCLEOTIDE SEQUENCE [LARGE SCALE GENOMIC DNA]</scope>
    <source>
        <strain evidence="5">JS23</strain>
    </source>
</reference>
<dbReference type="SUPFAM" id="SSF48208">
    <property type="entry name" value="Six-hairpin glycosidases"/>
    <property type="match status" value="1"/>
</dbReference>
<dbReference type="InterPro" id="IPR032856">
    <property type="entry name" value="GDE_N_bis"/>
</dbReference>
<dbReference type="Pfam" id="PF14742">
    <property type="entry name" value="GDE_N_bis"/>
    <property type="match status" value="1"/>
</dbReference>
<feature type="region of interest" description="Disordered" evidence="1">
    <location>
        <begin position="1"/>
        <end position="50"/>
    </location>
</feature>
<organism evidence="4 5">
    <name type="scientific">Chitinasiproducens palmae</name>
    <dbReference type="NCBI Taxonomy" id="1770053"/>
    <lineage>
        <taxon>Bacteria</taxon>
        <taxon>Pseudomonadati</taxon>
        <taxon>Pseudomonadota</taxon>
        <taxon>Betaproteobacteria</taxon>
        <taxon>Burkholderiales</taxon>
        <taxon>Burkholderiaceae</taxon>
        <taxon>Chitinasiproducens</taxon>
    </lineage>
</organism>
<evidence type="ECO:0000256" key="1">
    <source>
        <dbReference type="SAM" id="MobiDB-lite"/>
    </source>
</evidence>
<dbReference type="GO" id="GO:0005975">
    <property type="term" value="P:carbohydrate metabolic process"/>
    <property type="evidence" value="ECO:0007669"/>
    <property type="project" value="InterPro"/>
</dbReference>
<feature type="domain" description="Putative glycogen debranching enzyme N-terminal" evidence="2">
    <location>
        <begin position="72"/>
        <end position="262"/>
    </location>
</feature>
<name>A0A1H2PR81_9BURK</name>
<proteinExistence type="predicted"/>
<dbReference type="InterPro" id="IPR008928">
    <property type="entry name" value="6-hairpin_glycosidase_sf"/>
</dbReference>
<evidence type="ECO:0000313" key="4">
    <source>
        <dbReference type="EMBL" id="SDV49317.1"/>
    </source>
</evidence>
<dbReference type="InterPro" id="IPR054491">
    <property type="entry name" value="MGH1-like_GH"/>
</dbReference>
<dbReference type="InterPro" id="IPR012341">
    <property type="entry name" value="6hp_glycosidase-like_sf"/>
</dbReference>
<dbReference type="Gene3D" id="1.50.10.10">
    <property type="match status" value="1"/>
</dbReference>
<dbReference type="EMBL" id="FNLO01000007">
    <property type="protein sequence ID" value="SDV49317.1"/>
    <property type="molecule type" value="Genomic_DNA"/>
</dbReference>
<dbReference type="Pfam" id="PF22422">
    <property type="entry name" value="MGH1-like_GH"/>
    <property type="match status" value="1"/>
</dbReference>
<gene>
    <name evidence="4" type="ORF">SAMN05216551_107236</name>
</gene>
<sequence>MGYEDERRDADGQAEATEAARVTSDSRTAPGTPASAVIDAGPLQATQDSDADGAEGVLAVTESAATVRESVLKSGDTFIVNDALGDIHGRDDGFFVNDTRVVSRLMLTIAGRPLSLLSGGVNASNTVFTAHLTNRRLPSLGDQAPDQGVLHIARNRVLGDATLHESITITNYGTTTLELPLAMVFDSDFRDMFEVRGAERARRGRLLPARADGCVARLAYVGLDGVQRRVRFAFGPTPDMLRPGLASYRVTLAPRATKTLYFSVTVDECARSADEADASPLPDLEPDAPPACGRDAMRAAMLASYRLARRRVRSQATVRTANPLFNGWLARASADLSLLTTNLPTGPYPYAGIPWFSTPFGRDGIITALQTLWLQPELARGVLSFLASTQAREDSAFRDAEVGKIMHETRKGEMAATGEVPFRMYYGGVDSTPLFIVLAGAYFDRTGDRELIDTLWPALRRATQWIARACDRNRFGLLSYARGAASGLANQGWKDSGDSVFDAEGRFPDGPIALIEVQGYACVALETMARLAATRDAGAADGAEAAAFARDCAARAATLRERIETMFWMPEAGFYGIAVDGQGALCRVRASNAGHLLAFGLPDATRGAAVATVLTSPAFDSGWGIRTLAAGEPRFNPMSYHNGSVWPHDTALCARGLARYGDKRQAARLLGAMHEAAVGFEMRLPELFCGFARGRGQSPTAYPVACLPQAWASGAPFMLLEACLGIKLDGVAQRILIERPMLPPGIERLHIGGLQLGQATVSLTFRENDGRVLVSSEGDDVDVSVRL</sequence>
<feature type="compositionally biased region" description="Basic and acidic residues" evidence="1">
    <location>
        <begin position="1"/>
        <end position="11"/>
    </location>
</feature>
<dbReference type="RefSeq" id="WP_091909176.1">
    <property type="nucleotide sequence ID" value="NZ_FNLO01000007.1"/>
</dbReference>
<evidence type="ECO:0000313" key="5">
    <source>
        <dbReference type="Proteomes" id="UP000243719"/>
    </source>
</evidence>
<dbReference type="Proteomes" id="UP000243719">
    <property type="component" value="Unassembled WGS sequence"/>
</dbReference>
<feature type="domain" description="Mannosylglycerate hydrolase MGH1-like glycoside hydrolase" evidence="3">
    <location>
        <begin position="367"/>
        <end position="675"/>
    </location>
</feature>
<dbReference type="AlphaFoldDB" id="A0A1H2PR81"/>